<dbReference type="Gene3D" id="3.40.190.80">
    <property type="match status" value="1"/>
</dbReference>
<feature type="binding site" evidence="4">
    <location>
        <position position="83"/>
    </location>
    <ligand>
        <name>Mg(2+)</name>
        <dbReference type="ChEBI" id="CHEBI:18420"/>
        <label>1</label>
        <note>catalytic</note>
    </ligand>
</feature>
<dbReference type="InterPro" id="IPR000760">
    <property type="entry name" value="Inositol_monophosphatase-like"/>
</dbReference>
<dbReference type="InterPro" id="IPR020583">
    <property type="entry name" value="Inositol_monoP_metal-BS"/>
</dbReference>
<comment type="cofactor">
    <cofactor evidence="4">
        <name>Mg(2+)</name>
        <dbReference type="ChEBI" id="CHEBI:18420"/>
    </cofactor>
</comment>
<sequence>MARDLPSTPSPAVLRRVAVDAAAGCVPALRAAFRAGPCVPTTAAHPSLKTNHHDLVTEYDRATEAALVRALTDAVPGSQVLGEETGAHGDPHHPLRWIVDPIDGTSNFTHGFAMFSVSIAAEVDGELVAAAIADPAAGQVFSSDHTGAWLADLRLSSPNTAVPPCPDSSEKASDAPEAAAVVVTDERPLAEVSRPAPDAALGEHGLNLVTSYPAGEALALEGSAALERFGELVRTYATVRRTVSGALELAYTAAGWADAALYVDTKPWDVAAGVHLLRAAGGTWVGGDHTTPFALALAPGRSAPTALRVLDDIIRTRLTAGT</sequence>
<dbReference type="SUPFAM" id="SSF56655">
    <property type="entry name" value="Carbohydrate phosphatase"/>
    <property type="match status" value="1"/>
</dbReference>
<accession>A0A1R4IXL2</accession>
<keyword evidence="3 4" id="KW-0460">Magnesium</keyword>
<feature type="binding site" evidence="4">
    <location>
        <position position="102"/>
    </location>
    <ligand>
        <name>Mg(2+)</name>
        <dbReference type="ChEBI" id="CHEBI:18420"/>
        <label>1</label>
        <note>catalytic</note>
    </ligand>
</feature>
<dbReference type="PANTHER" id="PTHR20854">
    <property type="entry name" value="INOSITOL MONOPHOSPHATASE"/>
    <property type="match status" value="1"/>
</dbReference>
<dbReference type="AlphaFoldDB" id="A0A1R4IXL2"/>
<dbReference type="Gene3D" id="3.30.540.10">
    <property type="entry name" value="Fructose-1,6-Bisphosphatase, subunit A, domain 1"/>
    <property type="match status" value="1"/>
</dbReference>
<reference evidence="5 6" key="1">
    <citation type="submission" date="2017-02" db="EMBL/GenBank/DDBJ databases">
        <authorList>
            <person name="Peterson S.W."/>
        </authorList>
    </citation>
    <scope>NUCLEOTIDE SEQUENCE [LARGE SCALE GENOMIC DNA]</scope>
    <source>
        <strain evidence="5 6">2B3F</strain>
    </source>
</reference>
<evidence type="ECO:0000256" key="3">
    <source>
        <dbReference type="ARBA" id="ARBA00022842"/>
    </source>
</evidence>
<gene>
    <name evidence="5" type="ORF">FM125_05105</name>
</gene>
<dbReference type="RefSeq" id="WP_087133833.1">
    <property type="nucleotide sequence ID" value="NZ_FUKP01000032.1"/>
</dbReference>
<evidence type="ECO:0000313" key="5">
    <source>
        <dbReference type="EMBL" id="SJN24439.1"/>
    </source>
</evidence>
<dbReference type="Proteomes" id="UP000196230">
    <property type="component" value="Unassembled WGS sequence"/>
</dbReference>
<dbReference type="PROSITE" id="PS00629">
    <property type="entry name" value="IMP_1"/>
    <property type="match status" value="1"/>
</dbReference>
<dbReference type="GO" id="GO:0006020">
    <property type="term" value="P:inositol metabolic process"/>
    <property type="evidence" value="ECO:0007669"/>
    <property type="project" value="TreeGrafter"/>
</dbReference>
<dbReference type="PANTHER" id="PTHR20854:SF4">
    <property type="entry name" value="INOSITOL-1-MONOPHOSPHATASE-RELATED"/>
    <property type="match status" value="1"/>
</dbReference>
<evidence type="ECO:0000256" key="4">
    <source>
        <dbReference type="PIRSR" id="PIRSR600760-2"/>
    </source>
</evidence>
<keyword evidence="1 4" id="KW-0479">Metal-binding</keyword>
<evidence type="ECO:0000256" key="2">
    <source>
        <dbReference type="ARBA" id="ARBA00022801"/>
    </source>
</evidence>
<dbReference type="GO" id="GO:0046872">
    <property type="term" value="F:metal ion binding"/>
    <property type="evidence" value="ECO:0007669"/>
    <property type="project" value="UniProtKB-KW"/>
</dbReference>
<feature type="binding site" evidence="4">
    <location>
        <position position="103"/>
    </location>
    <ligand>
        <name>Mg(2+)</name>
        <dbReference type="ChEBI" id="CHEBI:18420"/>
        <label>1</label>
        <note>catalytic</note>
    </ligand>
</feature>
<dbReference type="GO" id="GO:0008934">
    <property type="term" value="F:inositol monophosphate 1-phosphatase activity"/>
    <property type="evidence" value="ECO:0007669"/>
    <property type="project" value="TreeGrafter"/>
</dbReference>
<dbReference type="PRINTS" id="PR00377">
    <property type="entry name" value="IMPHPHTASES"/>
</dbReference>
<evidence type="ECO:0000256" key="1">
    <source>
        <dbReference type="ARBA" id="ARBA00022723"/>
    </source>
</evidence>
<evidence type="ECO:0000313" key="6">
    <source>
        <dbReference type="Proteomes" id="UP000196230"/>
    </source>
</evidence>
<feature type="binding site" evidence="4">
    <location>
        <position position="269"/>
    </location>
    <ligand>
        <name>Mg(2+)</name>
        <dbReference type="ChEBI" id="CHEBI:18420"/>
        <label>1</label>
        <note>catalytic</note>
    </ligand>
</feature>
<proteinExistence type="predicted"/>
<dbReference type="EMBL" id="FUKP01000032">
    <property type="protein sequence ID" value="SJN24439.1"/>
    <property type="molecule type" value="Genomic_DNA"/>
</dbReference>
<dbReference type="GO" id="GO:0007165">
    <property type="term" value="P:signal transduction"/>
    <property type="evidence" value="ECO:0007669"/>
    <property type="project" value="TreeGrafter"/>
</dbReference>
<dbReference type="EC" id="3.1.3.25" evidence="5"/>
<feature type="binding site" evidence="4">
    <location>
        <position position="100"/>
    </location>
    <ligand>
        <name>Mg(2+)</name>
        <dbReference type="ChEBI" id="CHEBI:18420"/>
        <label>1</label>
        <note>catalytic</note>
    </ligand>
</feature>
<dbReference type="Pfam" id="PF00459">
    <property type="entry name" value="Inositol_P"/>
    <property type="match status" value="1"/>
</dbReference>
<protein>
    <submittedName>
        <fullName evidence="5">Inositol-1-monophosphatase</fullName>
        <ecNumber evidence="5">3.1.3.25</ecNumber>
    </submittedName>
</protein>
<organism evidence="5 6">
    <name type="scientific">Micrococcus lylae</name>
    <dbReference type="NCBI Taxonomy" id="1273"/>
    <lineage>
        <taxon>Bacteria</taxon>
        <taxon>Bacillati</taxon>
        <taxon>Actinomycetota</taxon>
        <taxon>Actinomycetes</taxon>
        <taxon>Micrococcales</taxon>
        <taxon>Micrococcaceae</taxon>
        <taxon>Micrococcus</taxon>
    </lineage>
</organism>
<keyword evidence="2 5" id="KW-0378">Hydrolase</keyword>
<name>A0A1R4IXL2_9MICC</name>